<accession>A0A563VR65</accession>
<evidence type="ECO:0000313" key="2">
    <source>
        <dbReference type="EMBL" id="VEP13757.1"/>
    </source>
</evidence>
<proteinExistence type="predicted"/>
<evidence type="ECO:0000256" key="1">
    <source>
        <dbReference type="SAM" id="MobiDB-lite"/>
    </source>
</evidence>
<protein>
    <submittedName>
        <fullName evidence="2">Uncharacterized protein</fullName>
    </submittedName>
</protein>
<dbReference type="EMBL" id="CAACVJ010000134">
    <property type="protein sequence ID" value="VEP13757.1"/>
    <property type="molecule type" value="Genomic_DNA"/>
</dbReference>
<organism evidence="2 3">
    <name type="scientific">Hyella patelloides LEGE 07179</name>
    <dbReference type="NCBI Taxonomy" id="945734"/>
    <lineage>
        <taxon>Bacteria</taxon>
        <taxon>Bacillati</taxon>
        <taxon>Cyanobacteriota</taxon>
        <taxon>Cyanophyceae</taxon>
        <taxon>Pleurocapsales</taxon>
        <taxon>Hyellaceae</taxon>
        <taxon>Hyella</taxon>
    </lineage>
</organism>
<dbReference type="Proteomes" id="UP000320055">
    <property type="component" value="Unassembled WGS sequence"/>
</dbReference>
<gene>
    <name evidence="2" type="ORF">H1P_2190003</name>
</gene>
<dbReference type="RefSeq" id="WP_144872034.1">
    <property type="nucleotide sequence ID" value="NZ_LR213965.1"/>
</dbReference>
<feature type="compositionally biased region" description="Basic residues" evidence="1">
    <location>
        <begin position="42"/>
        <end position="57"/>
    </location>
</feature>
<keyword evidence="3" id="KW-1185">Reference proteome</keyword>
<reference evidence="2 3" key="1">
    <citation type="submission" date="2019-01" db="EMBL/GenBank/DDBJ databases">
        <authorList>
            <person name="Brito A."/>
        </authorList>
    </citation>
    <scope>NUCLEOTIDE SEQUENCE [LARGE SCALE GENOMIC DNA]</scope>
    <source>
        <strain evidence="2">1</strain>
    </source>
</reference>
<feature type="region of interest" description="Disordered" evidence="1">
    <location>
        <begin position="35"/>
        <end position="57"/>
    </location>
</feature>
<evidence type="ECO:0000313" key="3">
    <source>
        <dbReference type="Proteomes" id="UP000320055"/>
    </source>
</evidence>
<sequence>MATVFKPRSTSPLGTDLFFDFSSFLNDLSEHDESVIAGGSRSRSRSNSGRRRRRRRRMHYIKFKQVSISA</sequence>
<dbReference type="AlphaFoldDB" id="A0A563VR65"/>
<name>A0A563VR65_9CYAN</name>